<evidence type="ECO:0000259" key="2">
    <source>
        <dbReference type="PROSITE" id="PS50835"/>
    </source>
</evidence>
<sequence>MYQVQGLILVLWCVSAISGVQIMSLDFPDDIHSGSDLTLRCHYNLEGESLYSVKWYRDDMEFFRFVPRDNPPKQFFPLEGIDVDVSLSDERVVFMRGLKPSTEGLFRCEVSADAPSFQTVSAQKTMIVKVTSRARSSYDISPLLLFVSLFWQMLQLRKVCVLLLPSQ</sequence>
<dbReference type="PROSITE" id="PS50835">
    <property type="entry name" value="IG_LIKE"/>
    <property type="match status" value="1"/>
</dbReference>
<dbReference type="RefSeq" id="XP_022250138.1">
    <property type="nucleotide sequence ID" value="XM_022394430.1"/>
</dbReference>
<accession>A0ABM1T2N2</accession>
<protein>
    <submittedName>
        <fullName evidence="4">Uncharacterized protein LOC111087521 isoform X1</fullName>
    </submittedName>
</protein>
<keyword evidence="3" id="KW-1185">Reference proteome</keyword>
<proteinExistence type="predicted"/>
<dbReference type="Proteomes" id="UP000694941">
    <property type="component" value="Unplaced"/>
</dbReference>
<feature type="domain" description="Ig-like" evidence="2">
    <location>
        <begin position="34"/>
        <end position="121"/>
    </location>
</feature>
<dbReference type="GeneID" id="111087521"/>
<feature type="signal peptide" evidence="1">
    <location>
        <begin position="1"/>
        <end position="19"/>
    </location>
</feature>
<dbReference type="SUPFAM" id="SSF48726">
    <property type="entry name" value="Immunoglobulin"/>
    <property type="match status" value="1"/>
</dbReference>
<dbReference type="Gene3D" id="2.60.40.10">
    <property type="entry name" value="Immunoglobulins"/>
    <property type="match status" value="1"/>
</dbReference>
<dbReference type="InterPro" id="IPR036179">
    <property type="entry name" value="Ig-like_dom_sf"/>
</dbReference>
<dbReference type="PANTHER" id="PTHR21261">
    <property type="entry name" value="BEAT PROTEIN"/>
    <property type="match status" value="1"/>
</dbReference>
<reference evidence="4" key="1">
    <citation type="submission" date="2025-08" db="UniProtKB">
        <authorList>
            <consortium name="RefSeq"/>
        </authorList>
    </citation>
    <scope>IDENTIFICATION</scope>
    <source>
        <tissue evidence="4">Muscle</tissue>
    </source>
</reference>
<name>A0ABM1T2N2_LIMPO</name>
<evidence type="ECO:0000313" key="4">
    <source>
        <dbReference type="RefSeq" id="XP_022250138.1"/>
    </source>
</evidence>
<organism evidence="3 4">
    <name type="scientific">Limulus polyphemus</name>
    <name type="common">Atlantic horseshoe crab</name>
    <dbReference type="NCBI Taxonomy" id="6850"/>
    <lineage>
        <taxon>Eukaryota</taxon>
        <taxon>Metazoa</taxon>
        <taxon>Ecdysozoa</taxon>
        <taxon>Arthropoda</taxon>
        <taxon>Chelicerata</taxon>
        <taxon>Merostomata</taxon>
        <taxon>Xiphosura</taxon>
        <taxon>Limulidae</taxon>
        <taxon>Limulus</taxon>
    </lineage>
</organism>
<feature type="chain" id="PRO_5046570645" evidence="1">
    <location>
        <begin position="20"/>
        <end position="167"/>
    </location>
</feature>
<evidence type="ECO:0000256" key="1">
    <source>
        <dbReference type="SAM" id="SignalP"/>
    </source>
</evidence>
<evidence type="ECO:0000313" key="3">
    <source>
        <dbReference type="Proteomes" id="UP000694941"/>
    </source>
</evidence>
<dbReference type="InterPro" id="IPR007110">
    <property type="entry name" value="Ig-like_dom"/>
</dbReference>
<keyword evidence="1" id="KW-0732">Signal</keyword>
<gene>
    <name evidence="4" type="primary">LOC111087521</name>
</gene>
<dbReference type="InterPro" id="IPR013783">
    <property type="entry name" value="Ig-like_fold"/>
</dbReference>
<dbReference type="PANTHER" id="PTHR21261:SF15">
    <property type="entry name" value="BEATEN PATH IIIA, ISOFORM D-RELATED"/>
    <property type="match status" value="1"/>
</dbReference>